<comment type="caution">
    <text evidence="1">The sequence shown here is derived from an EMBL/GenBank/DDBJ whole genome shotgun (WGS) entry which is preliminary data.</text>
</comment>
<dbReference type="OrthoDB" id="4009323at2759"/>
<accession>M3J3F8</accession>
<proteinExistence type="predicted"/>
<name>M3J3F8_CANMX</name>
<organism evidence="1 2">
    <name type="scientific">Candida maltosa (strain Xu316)</name>
    <name type="common">Yeast</name>
    <dbReference type="NCBI Taxonomy" id="1245528"/>
    <lineage>
        <taxon>Eukaryota</taxon>
        <taxon>Fungi</taxon>
        <taxon>Dikarya</taxon>
        <taxon>Ascomycota</taxon>
        <taxon>Saccharomycotina</taxon>
        <taxon>Pichiomycetes</taxon>
        <taxon>Debaryomycetaceae</taxon>
        <taxon>Candida/Lodderomyces clade</taxon>
        <taxon>Candida</taxon>
    </lineage>
</organism>
<dbReference type="OMA" id="YGDDESF"/>
<reference evidence="1 2" key="1">
    <citation type="submission" date="2013-02" db="EMBL/GenBank/DDBJ databases">
        <title>Genome sequence of Candida maltosa Xu316, a potential industrial strain for xylitol and ethanol production.</title>
        <authorList>
            <person name="Yu J."/>
            <person name="Wang Q."/>
            <person name="Geng X."/>
            <person name="Bao W."/>
            <person name="He P."/>
            <person name="Cai J."/>
        </authorList>
    </citation>
    <scope>NUCLEOTIDE SEQUENCE [LARGE SCALE GENOMIC DNA]</scope>
    <source>
        <strain evidence="2">Xu316</strain>
    </source>
</reference>
<dbReference type="STRING" id="1245528.M3J3F8"/>
<dbReference type="Proteomes" id="UP000011777">
    <property type="component" value="Unassembled WGS sequence"/>
</dbReference>
<dbReference type="HOGENOM" id="CLU_653797_0_0_1"/>
<evidence type="ECO:0000313" key="1">
    <source>
        <dbReference type="EMBL" id="EMG46433.1"/>
    </source>
</evidence>
<dbReference type="AlphaFoldDB" id="M3J3F8"/>
<sequence length="429" mass="50287">EEYPMISIFQQLLNLTSRLMSYYVDVISYIYNDLKHILKYQISPNTNLVNNINIYLGLIDKYKTQMTQLSNIDHVLQIYKKLLEFINPGLTQILNHLSSLNATNEPLLRKSLIGVFIRTGIEEKIKFIVEENKKPLDRFEKDPNTANDFLERLNNEISTIPPSSYITQSLTRFVEELVQEYTLDIPLLELAMDKLNTNYKEEKKLDKLKNSILQRIIEQEVDTSSVSFTETEVKTIDLLEYLTAHIDFVKRLLPIYIRFDKLLFHKLRIDKLPCPEPGNIESILDHVIEPFIDTLVIGGTVGLSKDRTYHLVFSFVQDLAIELFTLNKNYHGFIPQNRPGRYGDDESFWNSIHAYAENLLQLTYFLQNSSKGAHDVNRIMGDLKEEFEQAENEAREDFFNLMVFEKIFECDKRILKHQLRQILFGNRDE</sequence>
<dbReference type="EMBL" id="AOGT01002011">
    <property type="protein sequence ID" value="EMG46433.1"/>
    <property type="molecule type" value="Genomic_DNA"/>
</dbReference>
<evidence type="ECO:0000313" key="2">
    <source>
        <dbReference type="Proteomes" id="UP000011777"/>
    </source>
</evidence>
<feature type="non-terminal residue" evidence="1">
    <location>
        <position position="1"/>
    </location>
</feature>
<keyword evidence="2" id="KW-1185">Reference proteome</keyword>
<gene>
    <name evidence="1" type="ORF">G210_3322</name>
</gene>
<protein>
    <submittedName>
        <fullName evidence="1">Uncharacterized protein</fullName>
    </submittedName>
</protein>